<proteinExistence type="predicted"/>
<gene>
    <name evidence="2" type="ORF">D8844_01525</name>
</gene>
<accession>A0A3R9LZJ1</accession>
<feature type="transmembrane region" description="Helical" evidence="1">
    <location>
        <begin position="56"/>
        <end position="75"/>
    </location>
</feature>
<comment type="caution">
    <text evidence="2">The sequence shown here is derived from an EMBL/GenBank/DDBJ whole genome shotgun (WGS) entry which is preliminary data.</text>
</comment>
<name>A0A3R9LZJ1_STROR</name>
<dbReference type="Proteomes" id="UP000267979">
    <property type="component" value="Unassembled WGS sequence"/>
</dbReference>
<keyword evidence="1" id="KW-1133">Transmembrane helix</keyword>
<dbReference type="EMBL" id="RMVK01000001">
    <property type="protein sequence ID" value="RSK19170.1"/>
    <property type="molecule type" value="Genomic_DNA"/>
</dbReference>
<dbReference type="RefSeq" id="WP_070683356.1">
    <property type="nucleotide sequence ID" value="NZ_RMVK01000001.1"/>
</dbReference>
<keyword evidence="1" id="KW-0812">Transmembrane</keyword>
<sequence length="274" mass="32025">MKSLKKISSWIVKDKVIVIFFFVSFLPILYAVVKIVLKTHFGTEDFGINLRKTIDFDWLAYYGSIIGSYLIVYTLKNENTKYREEKRDSVRPILNVGLNYEQMGSKDKHKHTSNCLKIDSEQGKKQGKKQGKNYICQYNYIKINKEDAQDEESIAILIKIRNIGLGHALIDKIEYIEKNGSGGNHKLKAEERFMIDKKTSNNLLLKFDSRIEDIEKIKIFFIDILENKYVYDLKLEGINDKMNFVNIEGKKLHLFSLTKAYFESYFPEIVEKDS</sequence>
<feature type="transmembrane region" description="Helical" evidence="1">
    <location>
        <begin position="16"/>
        <end position="36"/>
    </location>
</feature>
<evidence type="ECO:0000313" key="3">
    <source>
        <dbReference type="Proteomes" id="UP000267979"/>
    </source>
</evidence>
<protein>
    <submittedName>
        <fullName evidence="2">Uncharacterized protein</fullName>
    </submittedName>
</protein>
<organism evidence="2 3">
    <name type="scientific">Streptococcus oralis</name>
    <dbReference type="NCBI Taxonomy" id="1303"/>
    <lineage>
        <taxon>Bacteria</taxon>
        <taxon>Bacillati</taxon>
        <taxon>Bacillota</taxon>
        <taxon>Bacilli</taxon>
        <taxon>Lactobacillales</taxon>
        <taxon>Streptococcaceae</taxon>
        <taxon>Streptococcus</taxon>
    </lineage>
</organism>
<dbReference type="AlphaFoldDB" id="A0A3R9LZJ1"/>
<keyword evidence="1" id="KW-0472">Membrane</keyword>
<reference evidence="2 3" key="1">
    <citation type="submission" date="2018-11" db="EMBL/GenBank/DDBJ databases">
        <title>Species Designations Belie Phenotypic and Genotypic Heterogeneity in Oral Streptococci.</title>
        <authorList>
            <person name="Velsko I."/>
        </authorList>
    </citation>
    <scope>NUCLEOTIDE SEQUENCE [LARGE SCALE GENOMIC DNA]</scope>
    <source>
        <strain evidence="2 3">BCC52</strain>
    </source>
</reference>
<evidence type="ECO:0000313" key="2">
    <source>
        <dbReference type="EMBL" id="RSK19170.1"/>
    </source>
</evidence>
<evidence type="ECO:0000256" key="1">
    <source>
        <dbReference type="SAM" id="Phobius"/>
    </source>
</evidence>